<dbReference type="Proteomes" id="UP000676996">
    <property type="component" value="Unassembled WGS sequence"/>
</dbReference>
<evidence type="ECO:0000256" key="2">
    <source>
        <dbReference type="ARBA" id="ARBA00010480"/>
    </source>
</evidence>
<evidence type="ECO:0000256" key="4">
    <source>
        <dbReference type="ARBA" id="ARBA00022679"/>
    </source>
</evidence>
<evidence type="ECO:0000313" key="12">
    <source>
        <dbReference type="Proteomes" id="UP000676996"/>
    </source>
</evidence>
<feature type="domain" description="Nucleotidyl transferase" evidence="10">
    <location>
        <begin position="7"/>
        <end position="241"/>
    </location>
</feature>
<evidence type="ECO:0000259" key="10">
    <source>
        <dbReference type="Pfam" id="PF00483"/>
    </source>
</evidence>
<dbReference type="CDD" id="cd02538">
    <property type="entry name" value="G1P_TT_short"/>
    <property type="match status" value="1"/>
</dbReference>
<reference evidence="11" key="1">
    <citation type="submission" date="2021-04" db="EMBL/GenBank/DDBJ databases">
        <title>Ouciella asimina sp. nov., isolated from the surface seawater in the hydrothermal field of Okinawa Trough.</title>
        <authorList>
            <person name="Shuang W."/>
        </authorList>
    </citation>
    <scope>NUCLEOTIDE SEQUENCE</scope>
    <source>
        <strain evidence="11">LXI357</strain>
    </source>
</reference>
<protein>
    <recommendedName>
        <fullName evidence="3 9">Glucose-1-phosphate thymidylyltransferase</fullName>
        <ecNumber evidence="3 9">2.7.7.24</ecNumber>
    </recommendedName>
</protein>
<dbReference type="GO" id="GO:0008879">
    <property type="term" value="F:glucose-1-phosphate thymidylyltransferase activity"/>
    <property type="evidence" value="ECO:0007669"/>
    <property type="project" value="UniProtKB-EC"/>
</dbReference>
<keyword evidence="7 9" id="KW-0460">Magnesium</keyword>
<keyword evidence="12" id="KW-1185">Reference proteome</keyword>
<evidence type="ECO:0000256" key="1">
    <source>
        <dbReference type="ARBA" id="ARBA00001946"/>
    </source>
</evidence>
<dbReference type="GO" id="GO:0046872">
    <property type="term" value="F:metal ion binding"/>
    <property type="evidence" value="ECO:0007669"/>
    <property type="project" value="UniProtKB-KW"/>
</dbReference>
<dbReference type="AlphaFoldDB" id="A0A8T4IH23"/>
<dbReference type="InterPro" id="IPR005835">
    <property type="entry name" value="NTP_transferase_dom"/>
</dbReference>
<gene>
    <name evidence="11" type="primary">rfbA</name>
    <name evidence="11" type="ORF">J7S20_15620</name>
</gene>
<evidence type="ECO:0000256" key="5">
    <source>
        <dbReference type="ARBA" id="ARBA00022695"/>
    </source>
</evidence>
<evidence type="ECO:0000256" key="9">
    <source>
        <dbReference type="RuleBase" id="RU003706"/>
    </source>
</evidence>
<name>A0A8T4IH23_9SPHN</name>
<dbReference type="PANTHER" id="PTHR43532">
    <property type="entry name" value="GLUCOSE-1-PHOSPHATE THYMIDYLYLTRANSFERASE"/>
    <property type="match status" value="1"/>
</dbReference>
<dbReference type="PANTHER" id="PTHR43532:SF1">
    <property type="entry name" value="GLUCOSE-1-PHOSPHATE THYMIDYLYLTRANSFERASE 1"/>
    <property type="match status" value="1"/>
</dbReference>
<dbReference type="EMBL" id="JAGRQC010000006">
    <property type="protein sequence ID" value="MBR0553933.1"/>
    <property type="molecule type" value="Genomic_DNA"/>
</dbReference>
<dbReference type="SUPFAM" id="SSF53448">
    <property type="entry name" value="Nucleotide-diphospho-sugar transferases"/>
    <property type="match status" value="1"/>
</dbReference>
<dbReference type="InterPro" id="IPR005907">
    <property type="entry name" value="G1P_thy_trans_s"/>
</dbReference>
<dbReference type="FunFam" id="3.90.550.10:FF:000023">
    <property type="entry name" value="Glucose-1-phosphate thymidylyltransferase"/>
    <property type="match status" value="1"/>
</dbReference>
<keyword evidence="6 9" id="KW-0479">Metal-binding</keyword>
<accession>A0A8T4IH23</accession>
<dbReference type="Gene3D" id="3.90.550.10">
    <property type="entry name" value="Spore Coat Polysaccharide Biosynthesis Protein SpsA, Chain A"/>
    <property type="match status" value="1"/>
</dbReference>
<dbReference type="NCBIfam" id="TIGR01207">
    <property type="entry name" value="rmlA"/>
    <property type="match status" value="1"/>
</dbReference>
<dbReference type="EC" id="2.7.7.24" evidence="3 9"/>
<comment type="function">
    <text evidence="9">Catalyzes the formation of dTDP-glucose, from dTTP and glucose 1-phosphate, as well as its pyrophosphorolysis.</text>
</comment>
<comment type="catalytic activity">
    <reaction evidence="8 9">
        <text>dTTP + alpha-D-glucose 1-phosphate + H(+) = dTDP-alpha-D-glucose + diphosphate</text>
        <dbReference type="Rhea" id="RHEA:15225"/>
        <dbReference type="ChEBI" id="CHEBI:15378"/>
        <dbReference type="ChEBI" id="CHEBI:33019"/>
        <dbReference type="ChEBI" id="CHEBI:37568"/>
        <dbReference type="ChEBI" id="CHEBI:57477"/>
        <dbReference type="ChEBI" id="CHEBI:58601"/>
        <dbReference type="EC" id="2.7.7.24"/>
    </reaction>
</comment>
<dbReference type="Pfam" id="PF00483">
    <property type="entry name" value="NTP_transferase"/>
    <property type="match status" value="1"/>
</dbReference>
<evidence type="ECO:0000256" key="6">
    <source>
        <dbReference type="ARBA" id="ARBA00022723"/>
    </source>
</evidence>
<comment type="cofactor">
    <cofactor evidence="1">
        <name>Mg(2+)</name>
        <dbReference type="ChEBI" id="CHEBI:18420"/>
    </cofactor>
</comment>
<keyword evidence="4 9" id="KW-0808">Transferase</keyword>
<comment type="similarity">
    <text evidence="2 9">Belongs to the glucose-1-phosphate thymidylyltransferase family.</text>
</comment>
<evidence type="ECO:0000256" key="3">
    <source>
        <dbReference type="ARBA" id="ARBA00012461"/>
    </source>
</evidence>
<organism evidence="11 12">
    <name type="scientific">Stakelama marina</name>
    <dbReference type="NCBI Taxonomy" id="2826939"/>
    <lineage>
        <taxon>Bacteria</taxon>
        <taxon>Pseudomonadati</taxon>
        <taxon>Pseudomonadota</taxon>
        <taxon>Alphaproteobacteria</taxon>
        <taxon>Sphingomonadales</taxon>
        <taxon>Sphingomonadaceae</taxon>
        <taxon>Stakelama</taxon>
    </lineage>
</organism>
<proteinExistence type="inferred from homology"/>
<evidence type="ECO:0000256" key="8">
    <source>
        <dbReference type="ARBA" id="ARBA00049336"/>
    </source>
</evidence>
<keyword evidence="5 9" id="KW-0548">Nucleotidyltransferase</keyword>
<evidence type="ECO:0000313" key="11">
    <source>
        <dbReference type="EMBL" id="MBR0553933.1"/>
    </source>
</evidence>
<evidence type="ECO:0000256" key="7">
    <source>
        <dbReference type="ARBA" id="ARBA00022842"/>
    </source>
</evidence>
<dbReference type="RefSeq" id="WP_284055184.1">
    <property type="nucleotide sequence ID" value="NZ_JAGRQC010000006.1"/>
</dbReference>
<dbReference type="InterPro" id="IPR029044">
    <property type="entry name" value="Nucleotide-diphossugar_trans"/>
</dbReference>
<comment type="caution">
    <text evidence="11">The sequence shown here is derived from an EMBL/GenBank/DDBJ whole genome shotgun (WGS) entry which is preliminary data.</text>
</comment>
<sequence>MMVSARKGILLAGGSATRLYPLTLRVSKQLMPVYDKPMIYYPLTVLMMAGIREVLIITTPHDQPAFQALLGDGSQWGMALEYAEQPAPEGLAHAFLIGEEFLAGGPSAMILGDNIFYGNRLTQMLRSADGRSDGATIFGYTVANPSDYGVVAFDDSGRALSLEEKPLAPKSDCAVTGLYFYDGDAPRLAADIGKSARGEYEITCLNRRYLEAGKLHVERMGRGFAWLDTGTHSSLLDAGLFVRITEDRQGLKISCPEEVAWRQGFIDDDALETLAAPLVKSGYGNYLMRQLASGRSDPDMLYG</sequence>